<evidence type="ECO:0000256" key="1">
    <source>
        <dbReference type="SAM" id="MobiDB-lite"/>
    </source>
</evidence>
<protein>
    <recommendedName>
        <fullName evidence="4">Toprim domain-containing protein</fullName>
    </recommendedName>
</protein>
<dbReference type="EMBL" id="SMAJ01000003">
    <property type="protein sequence ID" value="TCT09703.1"/>
    <property type="molecule type" value="Genomic_DNA"/>
</dbReference>
<dbReference type="AlphaFoldDB" id="A0A4R3MAJ4"/>
<accession>A0A4R3MAJ4</accession>
<dbReference type="RefSeq" id="WP_132580519.1">
    <property type="nucleotide sequence ID" value="NZ_SMAJ01000003.1"/>
</dbReference>
<name>A0A4R3MAJ4_9BURK</name>
<evidence type="ECO:0000313" key="3">
    <source>
        <dbReference type="Proteomes" id="UP000295525"/>
    </source>
</evidence>
<feature type="compositionally biased region" description="Basic and acidic residues" evidence="1">
    <location>
        <begin position="66"/>
        <end position="75"/>
    </location>
</feature>
<comment type="caution">
    <text evidence="2">The sequence shown here is derived from an EMBL/GenBank/DDBJ whole genome shotgun (WGS) entry which is preliminary data.</text>
</comment>
<reference evidence="2 3" key="1">
    <citation type="submission" date="2019-03" db="EMBL/GenBank/DDBJ databases">
        <title>Genomic Encyclopedia of Type Strains, Phase IV (KMG-IV): sequencing the most valuable type-strain genomes for metagenomic binning, comparative biology and taxonomic classification.</title>
        <authorList>
            <person name="Goeker M."/>
        </authorList>
    </citation>
    <scope>NUCLEOTIDE SEQUENCE [LARGE SCALE GENOMIC DNA]</scope>
    <source>
        <strain evidence="2 3">DSM 24591</strain>
    </source>
</reference>
<sequence>MTLAKAQASFPQNDWVKAPGAKWPLEKPLWNAWGIADLEQLPARQAQERPTPKAKAASFEAQARQKPADKEGELHAAHENTAASLAAKLPTLSRATNAHAYLRRKGISAHEGLKKNCYGNLVIPAQDIHGKVWAAQKIYTDGNKCYQADNLKTGCFHVLGAAPGQGVAVLAKAAVIILTQGYATAATITETTSHPTVAAFDSNNLVPVAQALRGCFPDKPILICGNDDRHLEHRSRLHAKFHAGYRNATKAAEAVAGVAVFPPFTQTETAERPKEFISFNDLAQKSTRGRAAVEIAIRAGIGRAKDAIQ</sequence>
<proteinExistence type="predicted"/>
<dbReference type="Proteomes" id="UP000295525">
    <property type="component" value="Unassembled WGS sequence"/>
</dbReference>
<organism evidence="2 3">
    <name type="scientific">Paralcaligenes ureilyticus</name>
    <dbReference type="NCBI Taxonomy" id="627131"/>
    <lineage>
        <taxon>Bacteria</taxon>
        <taxon>Pseudomonadati</taxon>
        <taxon>Pseudomonadota</taxon>
        <taxon>Betaproteobacteria</taxon>
        <taxon>Burkholderiales</taxon>
        <taxon>Alcaligenaceae</taxon>
        <taxon>Paralcaligenes</taxon>
    </lineage>
</organism>
<gene>
    <name evidence="2" type="ORF">EDC26_103324</name>
</gene>
<evidence type="ECO:0000313" key="2">
    <source>
        <dbReference type="EMBL" id="TCT09703.1"/>
    </source>
</evidence>
<dbReference type="OrthoDB" id="9792687at2"/>
<feature type="region of interest" description="Disordered" evidence="1">
    <location>
        <begin position="43"/>
        <end position="75"/>
    </location>
</feature>
<keyword evidence="3" id="KW-1185">Reference proteome</keyword>
<evidence type="ECO:0008006" key="4">
    <source>
        <dbReference type="Google" id="ProtNLM"/>
    </source>
</evidence>